<dbReference type="GO" id="GO:0017038">
    <property type="term" value="P:protein import"/>
    <property type="evidence" value="ECO:0007669"/>
    <property type="project" value="InterPro"/>
</dbReference>
<dbReference type="PROSITE" id="PS01312">
    <property type="entry name" value="SECA"/>
    <property type="match status" value="1"/>
</dbReference>
<keyword evidence="9 12" id="KW-1278">Translocase</keyword>
<dbReference type="Gene3D" id="3.90.1440.10">
    <property type="entry name" value="SecA, preprotein cross-linking domain"/>
    <property type="match status" value="1"/>
</dbReference>
<dbReference type="GO" id="GO:0005886">
    <property type="term" value="C:plasma membrane"/>
    <property type="evidence" value="ECO:0007669"/>
    <property type="project" value="UniProtKB-SubCell"/>
</dbReference>
<dbReference type="InterPro" id="IPR000185">
    <property type="entry name" value="SecA"/>
</dbReference>
<dbReference type="Pfam" id="PF21090">
    <property type="entry name" value="P-loop_SecA"/>
    <property type="match status" value="1"/>
</dbReference>
<dbReference type="InterPro" id="IPR011116">
    <property type="entry name" value="SecA_Wing/Scaffold"/>
</dbReference>
<dbReference type="InterPro" id="IPR020937">
    <property type="entry name" value="SecA_CS"/>
</dbReference>
<evidence type="ECO:0000256" key="12">
    <source>
        <dbReference type="HAMAP-Rule" id="MF_01382"/>
    </source>
</evidence>
<dbReference type="EC" id="7.4.2.8" evidence="12"/>
<evidence type="ECO:0000256" key="3">
    <source>
        <dbReference type="ARBA" id="ARBA00022448"/>
    </source>
</evidence>
<evidence type="ECO:0000259" key="14">
    <source>
        <dbReference type="PROSITE" id="PS51194"/>
    </source>
</evidence>
<dbReference type="InterPro" id="IPR022490">
    <property type="entry name" value="SecA2"/>
</dbReference>
<dbReference type="InterPro" id="IPR044722">
    <property type="entry name" value="SecA_SF2_C"/>
</dbReference>
<dbReference type="GO" id="GO:0043952">
    <property type="term" value="P:protein transport by the Sec complex"/>
    <property type="evidence" value="ECO:0007669"/>
    <property type="project" value="TreeGrafter"/>
</dbReference>
<dbReference type="InterPro" id="IPR014018">
    <property type="entry name" value="SecA_motor_DEAD"/>
</dbReference>
<comment type="similarity">
    <text evidence="2 12">Belongs to the SecA family.</text>
</comment>
<organism evidence="17 19">
    <name type="scientific">Streptococcus zhangguiae</name>
    <dbReference type="NCBI Taxonomy" id="2664091"/>
    <lineage>
        <taxon>Bacteria</taxon>
        <taxon>Bacillati</taxon>
        <taxon>Bacillota</taxon>
        <taxon>Bacilli</taxon>
        <taxon>Lactobacillales</taxon>
        <taxon>Streptococcaceae</taxon>
        <taxon>Streptococcus</taxon>
    </lineage>
</organism>
<dbReference type="EMBL" id="WLCG01000010">
    <property type="protein sequence ID" value="MTB64873.1"/>
    <property type="molecule type" value="Genomic_DNA"/>
</dbReference>
<keyword evidence="18" id="KW-1185">Reference proteome</keyword>
<keyword evidence="7 12" id="KW-0067">ATP-binding</keyword>
<dbReference type="EMBL" id="WUBJ01000009">
    <property type="protein sequence ID" value="MWV56860.1"/>
    <property type="molecule type" value="Genomic_DNA"/>
</dbReference>
<dbReference type="Pfam" id="PF07516">
    <property type="entry name" value="SecA_SW"/>
    <property type="match status" value="1"/>
</dbReference>
<dbReference type="SUPFAM" id="SSF81886">
    <property type="entry name" value="Helical scaffold and wing domains of SecA"/>
    <property type="match status" value="1"/>
</dbReference>
<dbReference type="SMART" id="SM00957">
    <property type="entry name" value="SecA_DEAD"/>
    <property type="match status" value="1"/>
</dbReference>
<sequence>MTQNWFSLDYYRLKRLRRILKKINARSTEMAALTDRELQGKTAEFRERLAQGESLDSLLPEAFAVVREADRRILGMFPYDVQVLGAIVLHEGNLAEMKTGEGKTLTATMPLYLNALSGRGAMLVTTSGYLAKRDGTEMGEVFRFLGLTVGIAEGDDTKTKLTAKRKRQIYHSDIIYTTNGTLGFDYLIDNLATSAQGKYMRDFHYAIVDEADAVLLDTAQTPLVISGSPRLQSNLLTFADHFVLSLTKGEDYIFEEDKKEIWLTQKGIDVAEAYFSVDNFFSIENFDLVRRVTLALKAHYLFEKGKDYVVEPGKDGQEEVKLLDLGNGRILEGTKLQGGQHQALEAKERVKISDETRAMASITYQNLFLKFPVLAGMTGTGKTVEDEFVDTYNMEVIRIPTHRPILREDRKDLIYTTLPEKITASMQLIKQLHAKGQPMLIVTGSVRMSELYSEILLMESIPHSLLNAHNAAKEAQMIAEAGQIGAVTVATNMAGRGTDIKLGEGVAELGGLAVIGTERMANERMDLQMRGRSGRQGDPGFSQFFVSLEDDLLMKHGSEWCQEYFKKYRDSCNPLSPKQLSNRRFDKYLTQAQDKSEALGRSSRQTSLAYDESVKVQRETIYAQRNRLIYASQDEFHLLDVITGVIDDFLAQEEGSSEFTIKRFIFDNLSYHSSLIHQQIDYQNPKQVRSHLLQIAQEELERKKDFLKQDFGQFQRVSILKAIDEAWIEEVDYLQQLRVVVSARSTAQRNPIYEYHREALESYNRMKKEVYQLVVRHILLSEVSYNKKQEVEIYFA</sequence>
<gene>
    <name evidence="17" type="primary">secA2</name>
    <name evidence="12" type="synonym">secA</name>
    <name evidence="16" type="ORF">GGG87_07680</name>
    <name evidence="17" type="ORF">GGH11_07720</name>
</gene>
<dbReference type="InterPro" id="IPR027417">
    <property type="entry name" value="P-loop_NTPase"/>
</dbReference>
<dbReference type="Gene3D" id="1.10.3060.10">
    <property type="entry name" value="Helical scaffold and wing domains of SecA"/>
    <property type="match status" value="1"/>
</dbReference>
<evidence type="ECO:0000256" key="1">
    <source>
        <dbReference type="ARBA" id="ARBA00004170"/>
    </source>
</evidence>
<accession>A0A6I4RG44</accession>
<keyword evidence="5 12" id="KW-0963">Cytoplasm</keyword>
<evidence type="ECO:0000313" key="18">
    <source>
        <dbReference type="Proteomes" id="UP000435060"/>
    </source>
</evidence>
<feature type="binding site" evidence="12">
    <location>
        <position position="82"/>
    </location>
    <ligand>
        <name>ATP</name>
        <dbReference type="ChEBI" id="CHEBI:30616"/>
    </ligand>
</feature>
<evidence type="ECO:0000259" key="13">
    <source>
        <dbReference type="PROSITE" id="PS51192"/>
    </source>
</evidence>
<dbReference type="GO" id="GO:0065002">
    <property type="term" value="P:intracellular protein transmembrane transport"/>
    <property type="evidence" value="ECO:0007669"/>
    <property type="project" value="UniProtKB-UniRule"/>
</dbReference>
<comment type="function">
    <text evidence="12">Part of the Sec protein translocase complex. Interacts with the SecYEG preprotein conducting channel. Has a central role in coupling the hydrolysis of ATP to the transfer of proteins into and across the cell membrane, serving as an ATP-driven molecular motor driving the stepwise translocation of polypeptide chains across the membrane.</text>
</comment>
<dbReference type="Gene3D" id="3.40.50.300">
    <property type="entry name" value="P-loop containing nucleotide triphosphate hydrolases"/>
    <property type="match status" value="2"/>
</dbReference>
<evidence type="ECO:0000256" key="10">
    <source>
        <dbReference type="ARBA" id="ARBA00023010"/>
    </source>
</evidence>
<evidence type="ECO:0000256" key="2">
    <source>
        <dbReference type="ARBA" id="ARBA00007650"/>
    </source>
</evidence>
<evidence type="ECO:0000256" key="4">
    <source>
        <dbReference type="ARBA" id="ARBA00022475"/>
    </source>
</evidence>
<dbReference type="GO" id="GO:0008564">
    <property type="term" value="F:protein-exporting ATPase activity"/>
    <property type="evidence" value="ECO:0007669"/>
    <property type="project" value="UniProtKB-EC"/>
</dbReference>
<dbReference type="InterPro" id="IPR036266">
    <property type="entry name" value="SecA_Wing/Scaffold_sf"/>
</dbReference>
<dbReference type="CDD" id="cd17928">
    <property type="entry name" value="DEXDc_SecA"/>
    <property type="match status" value="1"/>
</dbReference>
<dbReference type="SMART" id="SM00958">
    <property type="entry name" value="SecA_PP_bind"/>
    <property type="match status" value="1"/>
</dbReference>
<feature type="binding site" evidence="12">
    <location>
        <position position="499"/>
    </location>
    <ligand>
        <name>ATP</name>
        <dbReference type="ChEBI" id="CHEBI:30616"/>
    </ligand>
</feature>
<keyword evidence="8 12" id="KW-0653">Protein transport</keyword>
<dbReference type="Pfam" id="PF07517">
    <property type="entry name" value="SecA_DEAD"/>
    <property type="match status" value="1"/>
</dbReference>
<dbReference type="PROSITE" id="PS51196">
    <property type="entry name" value="SECA_MOTOR_DEAD"/>
    <property type="match status" value="1"/>
</dbReference>
<dbReference type="NCBIfam" id="TIGR03714">
    <property type="entry name" value="secA2"/>
    <property type="match status" value="1"/>
</dbReference>
<evidence type="ECO:0000256" key="8">
    <source>
        <dbReference type="ARBA" id="ARBA00022927"/>
    </source>
</evidence>
<dbReference type="AlphaFoldDB" id="A0A6I4RG44"/>
<evidence type="ECO:0000313" key="16">
    <source>
        <dbReference type="EMBL" id="MTB64873.1"/>
    </source>
</evidence>
<evidence type="ECO:0000313" key="19">
    <source>
        <dbReference type="Proteomes" id="UP000435423"/>
    </source>
</evidence>
<evidence type="ECO:0000256" key="7">
    <source>
        <dbReference type="ARBA" id="ARBA00022840"/>
    </source>
</evidence>
<comment type="catalytic activity">
    <reaction evidence="12">
        <text>ATP + H2O + cellular proteinSide 1 = ADP + phosphate + cellular proteinSide 2.</text>
        <dbReference type="EC" id="7.4.2.8"/>
    </reaction>
</comment>
<keyword evidence="10 12" id="KW-0811">Translocation</keyword>
<feature type="domain" description="SecA family profile" evidence="15">
    <location>
        <begin position="1"/>
        <end position="577"/>
    </location>
</feature>
<evidence type="ECO:0000256" key="11">
    <source>
        <dbReference type="ARBA" id="ARBA00023136"/>
    </source>
</evidence>
<protein>
    <recommendedName>
        <fullName evidence="12">Protein translocase subunit SecA</fullName>
        <ecNumber evidence="12">7.4.2.8</ecNumber>
    </recommendedName>
</protein>
<keyword evidence="4 12" id="KW-1003">Cell membrane</keyword>
<comment type="subcellular location">
    <subcellularLocation>
        <location evidence="12">Cell membrane</location>
        <topology evidence="12">Peripheral membrane protein</topology>
        <orientation evidence="12">Cytoplasmic side</orientation>
    </subcellularLocation>
    <subcellularLocation>
        <location evidence="12">Cytoplasm</location>
    </subcellularLocation>
    <subcellularLocation>
        <location evidence="1">Membrane</location>
        <topology evidence="1">Peripheral membrane protein</topology>
    </subcellularLocation>
    <text evidence="12">Distribution is 50-50.</text>
</comment>
<reference evidence="17 19" key="1">
    <citation type="submission" date="2019-10" db="EMBL/GenBank/DDBJ databases">
        <title>Streptococcis sp, isolated from the respiratory tract of Marmot.</title>
        <authorList>
            <person name="Zhang G."/>
        </authorList>
    </citation>
    <scope>NUCLEOTIDE SEQUENCE [LARGE SCALE GENOMIC DNA]</scope>
    <source>
        <strain evidence="17">Zg-70</strain>
        <strain evidence="19">zg-70</strain>
    </source>
</reference>
<reference evidence="16 18" key="2">
    <citation type="submission" date="2019-11" db="EMBL/GenBank/DDBJ databases">
        <title>Streptococcis sp. isolated from the respiratory tract of Marmot.</title>
        <authorList>
            <person name="Zhang G."/>
        </authorList>
    </citation>
    <scope>NUCLEOTIDE SEQUENCE [LARGE SCALE GENOMIC DNA]</scope>
    <source>
        <strain evidence="16">Zg-86</strain>
        <strain evidence="18">zg-86</strain>
    </source>
</reference>
<dbReference type="InterPro" id="IPR011115">
    <property type="entry name" value="SecA_DEAD"/>
</dbReference>
<feature type="domain" description="Helicase C-terminal" evidence="14">
    <location>
        <begin position="424"/>
        <end position="581"/>
    </location>
</feature>
<comment type="caution">
    <text evidence="17">The sequence shown here is derived from an EMBL/GenBank/DDBJ whole genome shotgun (WGS) entry which is preliminary data.</text>
</comment>
<comment type="subunit">
    <text evidence="12">Monomer and homodimer. Part of the essential Sec protein translocation apparatus which comprises SecA, SecYEG and auxiliary proteins SecDF. Other proteins may also be involved.</text>
</comment>
<keyword evidence="11 12" id="KW-0472">Membrane</keyword>
<dbReference type="PROSITE" id="PS51192">
    <property type="entry name" value="HELICASE_ATP_BIND_1"/>
    <property type="match status" value="1"/>
</dbReference>
<proteinExistence type="inferred from homology"/>
<feature type="domain" description="Helicase ATP-binding" evidence="13">
    <location>
        <begin position="84"/>
        <end position="247"/>
    </location>
</feature>
<dbReference type="Proteomes" id="UP000435060">
    <property type="component" value="Unassembled WGS sequence"/>
</dbReference>
<feature type="binding site" evidence="12">
    <location>
        <begin position="100"/>
        <end position="104"/>
    </location>
    <ligand>
        <name>ATP</name>
        <dbReference type="ChEBI" id="CHEBI:30616"/>
    </ligand>
</feature>
<dbReference type="InterPro" id="IPR014001">
    <property type="entry name" value="Helicase_ATP-bd"/>
</dbReference>
<dbReference type="GO" id="GO:0005524">
    <property type="term" value="F:ATP binding"/>
    <property type="evidence" value="ECO:0007669"/>
    <property type="project" value="UniProtKB-UniRule"/>
</dbReference>
<dbReference type="SUPFAM" id="SSF52540">
    <property type="entry name" value="P-loop containing nucleoside triphosphate hydrolases"/>
    <property type="match status" value="2"/>
</dbReference>
<dbReference type="PANTHER" id="PTHR30612:SF0">
    <property type="entry name" value="CHLOROPLAST PROTEIN-TRANSPORTING ATPASE"/>
    <property type="match status" value="1"/>
</dbReference>
<dbReference type="Pfam" id="PF01043">
    <property type="entry name" value="SecA_PP_bind"/>
    <property type="match status" value="1"/>
</dbReference>
<evidence type="ECO:0000256" key="5">
    <source>
        <dbReference type="ARBA" id="ARBA00022490"/>
    </source>
</evidence>
<dbReference type="PRINTS" id="PR00906">
    <property type="entry name" value="SECA"/>
</dbReference>
<dbReference type="NCBIfam" id="NF006630">
    <property type="entry name" value="PRK09200.1"/>
    <property type="match status" value="1"/>
</dbReference>
<name>A0A6I4RG44_9STRE</name>
<evidence type="ECO:0000313" key="17">
    <source>
        <dbReference type="EMBL" id="MWV56860.1"/>
    </source>
</evidence>
<dbReference type="GO" id="GO:0031522">
    <property type="term" value="C:cell envelope Sec protein transport complex"/>
    <property type="evidence" value="ECO:0007669"/>
    <property type="project" value="TreeGrafter"/>
</dbReference>
<dbReference type="RefSeq" id="WP_154608708.1">
    <property type="nucleotide sequence ID" value="NZ_CP072115.1"/>
</dbReference>
<dbReference type="HAMAP" id="MF_01382">
    <property type="entry name" value="SecA"/>
    <property type="match status" value="1"/>
</dbReference>
<keyword evidence="6 12" id="KW-0547">Nucleotide-binding</keyword>
<dbReference type="InterPro" id="IPR036670">
    <property type="entry name" value="SecA_X-link_sf"/>
</dbReference>
<evidence type="ECO:0000259" key="15">
    <source>
        <dbReference type="PROSITE" id="PS51196"/>
    </source>
</evidence>
<dbReference type="FunFam" id="3.40.50.300:FF:000429">
    <property type="entry name" value="Preprotein translocase subunit SecA"/>
    <property type="match status" value="1"/>
</dbReference>
<dbReference type="Proteomes" id="UP000435423">
    <property type="component" value="Unassembled WGS sequence"/>
</dbReference>
<dbReference type="CDD" id="cd18803">
    <property type="entry name" value="SF2_C_secA"/>
    <property type="match status" value="1"/>
</dbReference>
<dbReference type="GO" id="GO:0006605">
    <property type="term" value="P:protein targeting"/>
    <property type="evidence" value="ECO:0007669"/>
    <property type="project" value="UniProtKB-UniRule"/>
</dbReference>
<evidence type="ECO:0000256" key="9">
    <source>
        <dbReference type="ARBA" id="ARBA00022967"/>
    </source>
</evidence>
<dbReference type="SUPFAM" id="SSF81767">
    <property type="entry name" value="Pre-protein crosslinking domain of SecA"/>
    <property type="match status" value="1"/>
</dbReference>
<dbReference type="InterPro" id="IPR001650">
    <property type="entry name" value="Helicase_C-like"/>
</dbReference>
<keyword evidence="3 12" id="KW-0813">Transport</keyword>
<dbReference type="GO" id="GO:0005829">
    <property type="term" value="C:cytosol"/>
    <property type="evidence" value="ECO:0007669"/>
    <property type="project" value="TreeGrafter"/>
</dbReference>
<evidence type="ECO:0000256" key="6">
    <source>
        <dbReference type="ARBA" id="ARBA00022741"/>
    </source>
</evidence>
<dbReference type="InterPro" id="IPR011130">
    <property type="entry name" value="SecA_preprotein_X-link_dom"/>
</dbReference>
<dbReference type="PROSITE" id="PS51194">
    <property type="entry name" value="HELICASE_CTER"/>
    <property type="match status" value="1"/>
</dbReference>
<dbReference type="PANTHER" id="PTHR30612">
    <property type="entry name" value="SECA INNER MEMBRANE COMPONENT OF SEC PROTEIN SECRETION SYSTEM"/>
    <property type="match status" value="1"/>
</dbReference>